<dbReference type="InterPro" id="IPR036913">
    <property type="entry name" value="YegP-like_sf"/>
</dbReference>
<name>A0A1I2J4P6_9BACT</name>
<dbReference type="STRING" id="1003.SAMN04488541_10428"/>
<accession>A0A1I2J4P6</accession>
<dbReference type="OrthoDB" id="9802792at2"/>
<keyword evidence="3" id="KW-1185">Reference proteome</keyword>
<gene>
    <name evidence="2" type="ORF">SAMN04488541_10428</name>
</gene>
<evidence type="ECO:0000313" key="2">
    <source>
        <dbReference type="EMBL" id="SFF49504.1"/>
    </source>
</evidence>
<dbReference type="AlphaFoldDB" id="A0A1I2J4P6"/>
<evidence type="ECO:0000259" key="1">
    <source>
        <dbReference type="Pfam" id="PF07411"/>
    </source>
</evidence>
<sequence>MNAKWEFYQDPQNLWRWRRIAPNGRIVGSSSQGYVNKSDCIDNAKRNGYKG</sequence>
<dbReference type="SUPFAM" id="SSF160113">
    <property type="entry name" value="YegP-like"/>
    <property type="match status" value="1"/>
</dbReference>
<dbReference type="EMBL" id="FONY01000042">
    <property type="protein sequence ID" value="SFF49504.1"/>
    <property type="molecule type" value="Genomic_DNA"/>
</dbReference>
<dbReference type="Pfam" id="PF07411">
    <property type="entry name" value="DUF1508"/>
    <property type="match status" value="1"/>
</dbReference>
<dbReference type="InterPro" id="IPR010879">
    <property type="entry name" value="DUF1508"/>
</dbReference>
<reference evidence="3" key="1">
    <citation type="submission" date="2016-10" db="EMBL/GenBank/DDBJ databases">
        <authorList>
            <person name="Varghese N."/>
            <person name="Submissions S."/>
        </authorList>
    </citation>
    <scope>NUCLEOTIDE SEQUENCE [LARGE SCALE GENOMIC DNA]</scope>
    <source>
        <strain>GEY</strain>
        <strain evidence="3">DSM 9560</strain>
    </source>
</reference>
<dbReference type="Proteomes" id="UP000199513">
    <property type="component" value="Unassembled WGS sequence"/>
</dbReference>
<dbReference type="Gene3D" id="3.30.160.160">
    <property type="entry name" value="YegP-like"/>
    <property type="match status" value="1"/>
</dbReference>
<feature type="domain" description="DUF1508" evidence="1">
    <location>
        <begin position="15"/>
        <end position="41"/>
    </location>
</feature>
<protein>
    <submittedName>
        <fullName evidence="2">Uncharacterized conserved protein YegP, UPF0339 family</fullName>
    </submittedName>
</protein>
<dbReference type="RefSeq" id="WP_091548956.1">
    <property type="nucleotide sequence ID" value="NZ_FONY01000042.1"/>
</dbReference>
<evidence type="ECO:0000313" key="3">
    <source>
        <dbReference type="Proteomes" id="UP000199513"/>
    </source>
</evidence>
<proteinExistence type="predicted"/>
<organism evidence="2 3">
    <name type="scientific">Thermoflexibacter ruber</name>
    <dbReference type="NCBI Taxonomy" id="1003"/>
    <lineage>
        <taxon>Bacteria</taxon>
        <taxon>Pseudomonadati</taxon>
        <taxon>Bacteroidota</taxon>
        <taxon>Cytophagia</taxon>
        <taxon>Cytophagales</taxon>
        <taxon>Thermoflexibacteraceae</taxon>
        <taxon>Thermoflexibacter</taxon>
    </lineage>
</organism>